<feature type="compositionally biased region" description="Basic and acidic residues" evidence="1">
    <location>
        <begin position="168"/>
        <end position="198"/>
    </location>
</feature>
<feature type="region of interest" description="Disordered" evidence="1">
    <location>
        <begin position="166"/>
        <end position="198"/>
    </location>
</feature>
<organism evidence="2 3">
    <name type="scientific">Corynebacterium striatum</name>
    <dbReference type="NCBI Taxonomy" id="43770"/>
    <lineage>
        <taxon>Bacteria</taxon>
        <taxon>Bacillati</taxon>
        <taxon>Actinomycetota</taxon>
        <taxon>Actinomycetes</taxon>
        <taxon>Mycobacteriales</taxon>
        <taxon>Corynebacteriaceae</taxon>
        <taxon>Corynebacterium</taxon>
    </lineage>
</organism>
<evidence type="ECO:0000313" key="3">
    <source>
        <dbReference type="Proteomes" id="UP000250197"/>
    </source>
</evidence>
<evidence type="ECO:0000313" key="2">
    <source>
        <dbReference type="EMBL" id="ART21101.1"/>
    </source>
</evidence>
<dbReference type="Proteomes" id="UP000250197">
    <property type="component" value="Chromosome"/>
</dbReference>
<accession>A0A2Z2J3A3</accession>
<name>A0A2Z2J3A3_CORST</name>
<dbReference type="EMBL" id="CP021252">
    <property type="protein sequence ID" value="ART21101.1"/>
    <property type="molecule type" value="Genomic_DNA"/>
</dbReference>
<evidence type="ECO:0000256" key="1">
    <source>
        <dbReference type="SAM" id="MobiDB-lite"/>
    </source>
</evidence>
<dbReference type="AlphaFoldDB" id="A0A2Z2J3A3"/>
<reference evidence="2 3" key="1">
    <citation type="submission" date="2017-05" db="EMBL/GenBank/DDBJ databases">
        <title>Complete genome sequence of Corynebacterium striatum KC-Na-1 isolated from Neophocaena asiaeorientalis in Korea.</title>
        <authorList>
            <person name="Kim J.H."/>
            <person name="Lee K."/>
        </authorList>
    </citation>
    <scope>NUCLEOTIDE SEQUENCE [LARGE SCALE GENOMIC DNA]</scope>
    <source>
        <strain evidence="2 3">KC-Na-01</strain>
    </source>
</reference>
<protein>
    <submittedName>
        <fullName evidence="2">Uncharacterized protein</fullName>
    </submittedName>
</protein>
<sequence>MGSGSRHALAIALAVVAAVALITTLKLPGLFIALLVAGAMWLLASKRPDASEHSALRTSIDLSADDIRDVIAEYDDFCNSESTDAIADRTMHRPALLDLDCSDPAIEAFHYELGGAKRFLRRLETRVYRIDIETDELESLLKVTDERASELRETWLAARRAAHSLGTKYDRRPQENRQLRRTDSPKPPEDPETPEDKA</sequence>
<dbReference type="RefSeq" id="WP_086891212.1">
    <property type="nucleotide sequence ID" value="NZ_CP021252.1"/>
</dbReference>
<proteinExistence type="predicted"/>
<dbReference type="KEGG" id="cstr:CBE89_05975"/>
<gene>
    <name evidence="2" type="ORF">CBE89_05975</name>
</gene>